<protein>
    <submittedName>
        <fullName evidence="13">(apollo) hypothetical protein</fullName>
    </submittedName>
</protein>
<dbReference type="Proteomes" id="UP000691718">
    <property type="component" value="Unassembled WGS sequence"/>
</dbReference>
<gene>
    <name evidence="13" type="ORF">PAPOLLO_LOCUS27417</name>
</gene>
<keyword evidence="4 11" id="KW-0812">Transmembrane</keyword>
<feature type="transmembrane region" description="Helical" evidence="11">
    <location>
        <begin position="455"/>
        <end position="473"/>
    </location>
</feature>
<dbReference type="InterPro" id="IPR013618">
    <property type="entry name" value="TMTC_DUF1736"/>
</dbReference>
<dbReference type="PANTHER" id="PTHR44809:SF1">
    <property type="entry name" value="PROTEIN O-MANNOSYL-TRANSFERASE TMTC1"/>
    <property type="match status" value="1"/>
</dbReference>
<dbReference type="PROSITE" id="PS50005">
    <property type="entry name" value="TPR"/>
    <property type="match status" value="2"/>
</dbReference>
<evidence type="ECO:0000256" key="2">
    <source>
        <dbReference type="ARBA" id="ARBA00004370"/>
    </source>
</evidence>
<dbReference type="InterPro" id="IPR019734">
    <property type="entry name" value="TPR_rpt"/>
</dbReference>
<keyword evidence="5" id="KW-0677">Repeat</keyword>
<organism evidence="13 14">
    <name type="scientific">Parnassius apollo</name>
    <name type="common">Apollo butterfly</name>
    <name type="synonym">Papilio apollo</name>
    <dbReference type="NCBI Taxonomy" id="110799"/>
    <lineage>
        <taxon>Eukaryota</taxon>
        <taxon>Metazoa</taxon>
        <taxon>Ecdysozoa</taxon>
        <taxon>Arthropoda</taxon>
        <taxon>Hexapoda</taxon>
        <taxon>Insecta</taxon>
        <taxon>Pterygota</taxon>
        <taxon>Neoptera</taxon>
        <taxon>Endopterygota</taxon>
        <taxon>Lepidoptera</taxon>
        <taxon>Glossata</taxon>
        <taxon>Ditrysia</taxon>
        <taxon>Papilionoidea</taxon>
        <taxon>Papilionidae</taxon>
        <taxon>Parnassiinae</taxon>
        <taxon>Parnassini</taxon>
        <taxon>Parnassius</taxon>
        <taxon>Parnassius</taxon>
    </lineage>
</organism>
<evidence type="ECO:0000256" key="5">
    <source>
        <dbReference type="ARBA" id="ARBA00022737"/>
    </source>
</evidence>
<dbReference type="SMART" id="SM00028">
    <property type="entry name" value="TPR"/>
    <property type="match status" value="3"/>
</dbReference>
<feature type="transmembrane region" description="Helical" evidence="11">
    <location>
        <begin position="325"/>
        <end position="349"/>
    </location>
</feature>
<keyword evidence="6 10" id="KW-0802">TPR repeat</keyword>
<comment type="subcellular location">
    <subcellularLocation>
        <location evidence="1">Endoplasmic reticulum</location>
    </subcellularLocation>
    <subcellularLocation>
        <location evidence="2">Membrane</location>
    </subcellularLocation>
</comment>
<keyword evidence="8 11" id="KW-1133">Transmembrane helix</keyword>
<evidence type="ECO:0000256" key="7">
    <source>
        <dbReference type="ARBA" id="ARBA00022824"/>
    </source>
</evidence>
<evidence type="ECO:0000256" key="10">
    <source>
        <dbReference type="PROSITE-ProRule" id="PRU00339"/>
    </source>
</evidence>
<keyword evidence="3" id="KW-0808">Transferase</keyword>
<proteinExistence type="predicted"/>
<feature type="transmembrane region" description="Helical" evidence="11">
    <location>
        <begin position="429"/>
        <end position="448"/>
    </location>
</feature>
<feature type="transmembrane region" description="Helical" evidence="11">
    <location>
        <begin position="281"/>
        <end position="304"/>
    </location>
</feature>
<dbReference type="Pfam" id="PF08409">
    <property type="entry name" value="TMTC_DUF1736"/>
    <property type="match status" value="1"/>
</dbReference>
<feature type="domain" description="DUF1736" evidence="12">
    <location>
        <begin position="307"/>
        <end position="379"/>
    </location>
</feature>
<dbReference type="PANTHER" id="PTHR44809">
    <property type="match status" value="1"/>
</dbReference>
<feature type="transmembrane region" description="Helical" evidence="11">
    <location>
        <begin position="202"/>
        <end position="221"/>
    </location>
</feature>
<dbReference type="EMBL" id="CAJQZP010001656">
    <property type="protein sequence ID" value="CAG5058112.1"/>
    <property type="molecule type" value="Genomic_DNA"/>
</dbReference>
<comment type="caution">
    <text evidence="13">The sequence shown here is derived from an EMBL/GenBank/DDBJ whole genome shotgun (WGS) entry which is preliminary data.</text>
</comment>
<evidence type="ECO:0000256" key="1">
    <source>
        <dbReference type="ARBA" id="ARBA00004240"/>
    </source>
</evidence>
<keyword evidence="9 11" id="KW-0472">Membrane</keyword>
<evidence type="ECO:0000256" key="3">
    <source>
        <dbReference type="ARBA" id="ARBA00022679"/>
    </source>
</evidence>
<feature type="transmembrane region" description="Helical" evidence="11">
    <location>
        <begin position="399"/>
        <end position="423"/>
    </location>
</feature>
<keyword evidence="14" id="KW-1185">Reference proteome</keyword>
<dbReference type="GO" id="GO:0016020">
    <property type="term" value="C:membrane"/>
    <property type="evidence" value="ECO:0007669"/>
    <property type="project" value="UniProtKB-SubCell"/>
</dbReference>
<dbReference type="PROSITE" id="PS50293">
    <property type="entry name" value="TPR_REGION"/>
    <property type="match status" value="1"/>
</dbReference>
<dbReference type="InterPro" id="IPR052943">
    <property type="entry name" value="TMTC_O-mannosyl-trnsfr"/>
</dbReference>
<dbReference type="GO" id="GO:0005783">
    <property type="term" value="C:endoplasmic reticulum"/>
    <property type="evidence" value="ECO:0007669"/>
    <property type="project" value="UniProtKB-SubCell"/>
</dbReference>
<evidence type="ECO:0000256" key="11">
    <source>
        <dbReference type="SAM" id="Phobius"/>
    </source>
</evidence>
<feature type="repeat" description="TPR" evidence="10">
    <location>
        <begin position="562"/>
        <end position="595"/>
    </location>
</feature>
<reference evidence="13" key="1">
    <citation type="submission" date="2021-04" db="EMBL/GenBank/DDBJ databases">
        <authorList>
            <person name="Tunstrom K."/>
        </authorList>
    </citation>
    <scope>NUCLEOTIDE SEQUENCE</scope>
</reference>
<accession>A0A8S3YDI9</accession>
<evidence type="ECO:0000256" key="4">
    <source>
        <dbReference type="ARBA" id="ARBA00022692"/>
    </source>
</evidence>
<sequence length="855" mass="97409">MTMTYGESRGPCMIPISSEIDIRESKQMCRCRNVKVKLKTRTKMKRRSLPAVREDNHKRNMCNSDFVIYVMVITTAVLSYVNSLNGDFVHDDIPAIVTNGDVIGTNSFKELFLNDFWGTPMSDASSHKSYRPLTTLSFRLNHALVGLQSWWWHACNVSLHAACCALVTRACMTIARLQRPFAALAAILFAVHPVHTEAVAGVVGRADVLACIFFLLSVLVYHRPTSNKRCVGLSVVFGALSMLAKETGVTALLLNIVIDFYRCWPFVKRSFYLMKIEKKCAGLSVRTFKVLVSLAVLIYLRLELLQGTWPSFSPQDNPAAFHPSFLVRLMTFSYLAAFNWWLLLCPWTLSHDWQMGSVALITSGWDPRNLLTCAAFGALILLCYRSGADVVNRRHTPAVIGVLLLVIPFLPASNLLITVGFVIAERVLYTPSIGSVIITAYGLQLLWYSKPGTKAFLAVGLAVLAASGVARTYRRNADWQDRATLLRSDLVTLPQNAKLHYNFANFLREAEQQENAIKHYKEALRLWPTYSSAHNNIGTLLSGLENAEYHFLQAIKFNKHHANAHYNLGKLYKKNGQTKQAIEMLEKCILLRPLFVQAHFELISLTPEPEKQKILWRLMKLESDNWEFYVLYGNWLKDKGLAGPASKFYLEATRLALKNRNIKTSLRGDLISFRSTALMYRKLGQKSRTLQLLTRWQTWRREWPNMAAVHLYLRDWRLKMELEGRVQIYSKGLNPIKSTTCFDHSQFIINVEQSKNKEDRKKEEHTFDNNDLKSKNMKNVINTSEKTSDSACNIKQGKIKKHSQLISFQIKTRQNKSEIGLTGKKLSVYNKEKNAKDNNFIAKFTAPHSELIKTF</sequence>
<dbReference type="OrthoDB" id="1658288at2759"/>
<name>A0A8S3YDI9_PARAO</name>
<dbReference type="Pfam" id="PF13181">
    <property type="entry name" value="TPR_8"/>
    <property type="match status" value="2"/>
</dbReference>
<keyword evidence="7" id="KW-0256">Endoplasmic reticulum</keyword>
<feature type="repeat" description="TPR" evidence="10">
    <location>
        <begin position="497"/>
        <end position="530"/>
    </location>
</feature>
<evidence type="ECO:0000313" key="13">
    <source>
        <dbReference type="EMBL" id="CAG5058112.1"/>
    </source>
</evidence>
<evidence type="ECO:0000256" key="9">
    <source>
        <dbReference type="ARBA" id="ARBA00023136"/>
    </source>
</evidence>
<dbReference type="GO" id="GO:0016740">
    <property type="term" value="F:transferase activity"/>
    <property type="evidence" value="ECO:0007669"/>
    <property type="project" value="UniProtKB-KW"/>
</dbReference>
<feature type="transmembrane region" description="Helical" evidence="11">
    <location>
        <begin position="66"/>
        <end position="84"/>
    </location>
</feature>
<evidence type="ECO:0000256" key="8">
    <source>
        <dbReference type="ARBA" id="ARBA00022989"/>
    </source>
</evidence>
<evidence type="ECO:0000259" key="12">
    <source>
        <dbReference type="Pfam" id="PF08409"/>
    </source>
</evidence>
<evidence type="ECO:0000256" key="6">
    <source>
        <dbReference type="ARBA" id="ARBA00022803"/>
    </source>
</evidence>
<evidence type="ECO:0000313" key="14">
    <source>
        <dbReference type="Proteomes" id="UP000691718"/>
    </source>
</evidence>
<dbReference type="AlphaFoldDB" id="A0A8S3YDI9"/>